<dbReference type="Pfam" id="PF17917">
    <property type="entry name" value="RT_RNaseH"/>
    <property type="match status" value="1"/>
</dbReference>
<evidence type="ECO:0000256" key="3">
    <source>
        <dbReference type="ARBA" id="ARBA00022722"/>
    </source>
</evidence>
<dbReference type="Pfam" id="PF24626">
    <property type="entry name" value="SH3_Tf2-1"/>
    <property type="match status" value="1"/>
</dbReference>
<keyword evidence="4" id="KW-0255">Endonuclease</keyword>
<evidence type="ECO:0000313" key="13">
    <source>
        <dbReference type="Proteomes" id="UP000321947"/>
    </source>
</evidence>
<organism evidence="11 13">
    <name type="scientific">Cucumis melo var. makuwa</name>
    <name type="common">Oriental melon</name>
    <dbReference type="NCBI Taxonomy" id="1194695"/>
    <lineage>
        <taxon>Eukaryota</taxon>
        <taxon>Viridiplantae</taxon>
        <taxon>Streptophyta</taxon>
        <taxon>Embryophyta</taxon>
        <taxon>Tracheophyta</taxon>
        <taxon>Spermatophyta</taxon>
        <taxon>Magnoliopsida</taxon>
        <taxon>eudicotyledons</taxon>
        <taxon>Gunneridae</taxon>
        <taxon>Pentapetalae</taxon>
        <taxon>rosids</taxon>
        <taxon>fabids</taxon>
        <taxon>Cucurbitales</taxon>
        <taxon>Cucurbitaceae</taxon>
        <taxon>Benincaseae</taxon>
        <taxon>Cucumis</taxon>
    </lineage>
</organism>
<dbReference type="PANTHER" id="PTHR45835">
    <property type="entry name" value="YALI0A06105P"/>
    <property type="match status" value="1"/>
</dbReference>
<evidence type="ECO:0000256" key="6">
    <source>
        <dbReference type="ARBA" id="ARBA00022918"/>
    </source>
</evidence>
<dbReference type="GO" id="GO:0003964">
    <property type="term" value="F:RNA-directed DNA polymerase activity"/>
    <property type="evidence" value="ECO:0007669"/>
    <property type="project" value="UniProtKB-KW"/>
</dbReference>
<evidence type="ECO:0000259" key="9">
    <source>
        <dbReference type="Pfam" id="PF24626"/>
    </source>
</evidence>
<dbReference type="Proteomes" id="UP000321947">
    <property type="component" value="Unassembled WGS sequence"/>
</dbReference>
<dbReference type="GO" id="GO:0016787">
    <property type="term" value="F:hydrolase activity"/>
    <property type="evidence" value="ECO:0007669"/>
    <property type="project" value="UniProtKB-KW"/>
</dbReference>
<dbReference type="EMBL" id="SSTD01003373">
    <property type="protein sequence ID" value="TYK26486.1"/>
    <property type="molecule type" value="Genomic_DNA"/>
</dbReference>
<evidence type="ECO:0000313" key="11">
    <source>
        <dbReference type="EMBL" id="TYK26486.1"/>
    </source>
</evidence>
<protein>
    <submittedName>
        <fullName evidence="11">Pol protein</fullName>
    </submittedName>
</protein>
<dbReference type="GO" id="GO:0004519">
    <property type="term" value="F:endonuclease activity"/>
    <property type="evidence" value="ECO:0007669"/>
    <property type="project" value="UniProtKB-KW"/>
</dbReference>
<reference evidence="12 13" key="1">
    <citation type="submission" date="2019-08" db="EMBL/GenBank/DDBJ databases">
        <title>Draft genome sequences of two oriental melons (Cucumis melo L. var makuwa).</title>
        <authorList>
            <person name="Kwon S.-Y."/>
        </authorList>
    </citation>
    <scope>NUCLEOTIDE SEQUENCE [LARGE SCALE GENOMIC DNA]</scope>
    <source>
        <strain evidence="13">cv. Chang Bougi</strain>
        <strain evidence="12">cv. SW 3</strain>
        <tissue evidence="11">Leaf</tissue>
    </source>
</reference>
<dbReference type="AlphaFoldDB" id="A0A5D3DS31"/>
<keyword evidence="1" id="KW-0808">Transferase</keyword>
<evidence type="ECO:0000256" key="2">
    <source>
        <dbReference type="ARBA" id="ARBA00022695"/>
    </source>
</evidence>
<keyword evidence="2" id="KW-0548">Nucleotidyltransferase</keyword>
<name>A0A5D3DS31_CUCMM</name>
<dbReference type="Proteomes" id="UP000321393">
    <property type="component" value="Unassembled WGS sequence"/>
</dbReference>
<dbReference type="PANTHER" id="PTHR45835:SF99">
    <property type="entry name" value="CHROMO DOMAIN-CONTAINING PROTEIN-RELATED"/>
    <property type="match status" value="1"/>
</dbReference>
<dbReference type="SUPFAM" id="SSF56672">
    <property type="entry name" value="DNA/RNA polymerases"/>
    <property type="match status" value="1"/>
</dbReference>
<dbReference type="GO" id="GO:0003676">
    <property type="term" value="F:nucleic acid binding"/>
    <property type="evidence" value="ECO:0007669"/>
    <property type="project" value="InterPro"/>
</dbReference>
<dbReference type="InterPro" id="IPR036397">
    <property type="entry name" value="RNaseH_sf"/>
</dbReference>
<sequence length="598" mass="69069">MSLNERAGPSKAAQRGLTLGQKRKTELQPTITPQRNLRLEGVFQWHRREIAAIERTLTELHACCSYGRSHGGRCLLESRVRFKWKQLGYTIDFCPQKLLGTISNQTSTSQQGRFFPTTCQEAEQASPIVTAYVFRMTSAELEELKAEHEKHLHQGLETLRANQLYANFSKFLTVPNGSGSFVIYSDATKKRLGCVLMQQGLAAMGFALKIWRHYFFGEKIQIFADYKCLKYFFIENELNMRQRRWLKLVKDYDCKILYHPDKANVVTDAFSRKVSHSAALITEQTSLLRDFERAEIAVSHCLAEARQDEEFSISSDDGLMFERRLCVPIEKAVKIELLTEAYSSSFSMHPGRWKWESVSMDFIPRLPRTLKGYMVIWVVVDKLTKSAHFIPGKSTYTTKILVSLQNSRRDFRLPWARGSWDSHLHLMEFVYNNSYQATIGMTPFETLYGRCCRSPICWGEVGEQRMLGLKLVQNFNATIQKIKDPPIKGFLRFEKKGKLSPRFVGPFEILERIGPVAYRLTLPPSFSAVHDVFYVYMLRKYVANPTHVVDFEPLQIKENLSYEEQPVEILARELKMLRYRGIALVKVLRRNLGAEEVT</sequence>
<evidence type="ECO:0000256" key="5">
    <source>
        <dbReference type="ARBA" id="ARBA00022801"/>
    </source>
</evidence>
<evidence type="ECO:0000256" key="4">
    <source>
        <dbReference type="ARBA" id="ARBA00022759"/>
    </source>
</evidence>
<keyword evidence="3" id="KW-0540">Nuclease</keyword>
<dbReference type="SUPFAM" id="SSF53098">
    <property type="entry name" value="Ribonuclease H-like"/>
    <property type="match status" value="1"/>
</dbReference>
<dbReference type="Gene3D" id="3.30.420.10">
    <property type="entry name" value="Ribonuclease H-like superfamily/Ribonuclease H"/>
    <property type="match status" value="1"/>
</dbReference>
<dbReference type="InterPro" id="IPR041373">
    <property type="entry name" value="RT_RNaseH"/>
</dbReference>
<dbReference type="InterPro" id="IPR012337">
    <property type="entry name" value="RNaseH-like_sf"/>
</dbReference>
<evidence type="ECO:0000313" key="12">
    <source>
        <dbReference type="Proteomes" id="UP000321393"/>
    </source>
</evidence>
<evidence type="ECO:0000259" key="8">
    <source>
        <dbReference type="Pfam" id="PF17917"/>
    </source>
</evidence>
<feature type="domain" description="Tf2-1-like SH3-like" evidence="9">
    <location>
        <begin position="492"/>
        <end position="542"/>
    </location>
</feature>
<dbReference type="InterPro" id="IPR056924">
    <property type="entry name" value="SH3_Tf2-1"/>
</dbReference>
<feature type="domain" description="Reverse transcriptase RNase H-like" evidence="8">
    <location>
        <begin position="201"/>
        <end position="252"/>
    </location>
</feature>
<proteinExistence type="predicted"/>
<gene>
    <name evidence="11" type="ORF">E5676_scaffold313G00540</name>
    <name evidence="10" type="ORF">E6C27_scaffold498G001470</name>
</gene>
<dbReference type="EMBL" id="SSTE01013200">
    <property type="protein sequence ID" value="KAA0047517.1"/>
    <property type="molecule type" value="Genomic_DNA"/>
</dbReference>
<evidence type="ECO:0000256" key="1">
    <source>
        <dbReference type="ARBA" id="ARBA00022679"/>
    </source>
</evidence>
<evidence type="ECO:0000313" key="10">
    <source>
        <dbReference type="EMBL" id="KAA0047517.1"/>
    </source>
</evidence>
<accession>A0A5D3DS31</accession>
<dbReference type="OrthoDB" id="532080at2759"/>
<keyword evidence="6" id="KW-0695">RNA-directed DNA polymerase</keyword>
<comment type="caution">
    <text evidence="11">The sequence shown here is derived from an EMBL/GenBank/DDBJ whole genome shotgun (WGS) entry which is preliminary data.</text>
</comment>
<dbReference type="InterPro" id="IPR043502">
    <property type="entry name" value="DNA/RNA_pol_sf"/>
</dbReference>
<evidence type="ECO:0000256" key="7">
    <source>
        <dbReference type="SAM" id="MobiDB-lite"/>
    </source>
</evidence>
<keyword evidence="5" id="KW-0378">Hydrolase</keyword>
<feature type="region of interest" description="Disordered" evidence="7">
    <location>
        <begin position="1"/>
        <end position="31"/>
    </location>
</feature>